<proteinExistence type="inferred from homology"/>
<evidence type="ECO:0000259" key="3">
    <source>
        <dbReference type="Pfam" id="PF03061"/>
    </source>
</evidence>
<keyword evidence="2 4" id="KW-0378">Hydrolase</keyword>
<dbReference type="Pfam" id="PF03061">
    <property type="entry name" value="4HBT"/>
    <property type="match status" value="1"/>
</dbReference>
<dbReference type="InterPro" id="IPR029069">
    <property type="entry name" value="HotDog_dom_sf"/>
</dbReference>
<accession>A0ABT7YBT8</accession>
<name>A0ABT7YBT8_9BACT</name>
<protein>
    <submittedName>
        <fullName evidence="4">PaaI family thioesterase</fullName>
        <ecNumber evidence="4">3.1.2.-</ecNumber>
    </submittedName>
</protein>
<reference evidence="4" key="1">
    <citation type="submission" date="2023-06" db="EMBL/GenBank/DDBJ databases">
        <title>Robiginitalea aurantiacus sp. nov. and Algoriphagus sediminis sp. nov., isolated from coastal sediment.</title>
        <authorList>
            <person name="Zhou Z.Y."/>
            <person name="An J."/>
            <person name="Jia Y.W."/>
            <person name="Du Z.J."/>
        </authorList>
    </citation>
    <scope>NUCLEOTIDE SEQUENCE</scope>
    <source>
        <strain evidence="4">C2-7</strain>
    </source>
</reference>
<dbReference type="EMBL" id="JAUEPH010000003">
    <property type="protein sequence ID" value="MDN3203967.1"/>
    <property type="molecule type" value="Genomic_DNA"/>
</dbReference>
<dbReference type="RefSeq" id="WP_289999523.1">
    <property type="nucleotide sequence ID" value="NZ_JAUEPH010000003.1"/>
</dbReference>
<dbReference type="Proteomes" id="UP001171916">
    <property type="component" value="Unassembled WGS sequence"/>
</dbReference>
<comment type="caution">
    <text evidence="4">The sequence shown here is derived from an EMBL/GenBank/DDBJ whole genome shotgun (WGS) entry which is preliminary data.</text>
</comment>
<dbReference type="SUPFAM" id="SSF54637">
    <property type="entry name" value="Thioesterase/thiol ester dehydrase-isomerase"/>
    <property type="match status" value="1"/>
</dbReference>
<dbReference type="Gene3D" id="3.10.129.10">
    <property type="entry name" value="Hotdog Thioesterase"/>
    <property type="match status" value="1"/>
</dbReference>
<gene>
    <name evidence="4" type="ORF">QVH07_07385</name>
</gene>
<dbReference type="NCBIfam" id="TIGR00369">
    <property type="entry name" value="unchar_dom_1"/>
    <property type="match status" value="1"/>
</dbReference>
<organism evidence="4 5">
    <name type="scientific">Algoriphagus sediminis</name>
    <dbReference type="NCBI Taxonomy" id="3057113"/>
    <lineage>
        <taxon>Bacteria</taxon>
        <taxon>Pseudomonadati</taxon>
        <taxon>Bacteroidota</taxon>
        <taxon>Cytophagia</taxon>
        <taxon>Cytophagales</taxon>
        <taxon>Cyclobacteriaceae</taxon>
        <taxon>Algoriphagus</taxon>
    </lineage>
</organism>
<feature type="domain" description="Thioesterase" evidence="3">
    <location>
        <begin position="55"/>
        <end position="131"/>
    </location>
</feature>
<evidence type="ECO:0000256" key="1">
    <source>
        <dbReference type="ARBA" id="ARBA00008324"/>
    </source>
</evidence>
<sequence>MNQRIYSIFKAQEGQVIDNGPSKAANWLALKLLRIGDSNVTMEGRVREDMCNPVGILHGGIASLMLDEIIGIGNIVMTEEYVMSSVNLNVDFLSSANIGERLIISAKLIRLGANLNHWEAKIEKESGKLVAKASSNMSKTHIKLSDLGL</sequence>
<dbReference type="PANTHER" id="PTHR43240">
    <property type="entry name" value="1,4-DIHYDROXY-2-NAPHTHOYL-COA THIOESTERASE 1"/>
    <property type="match status" value="1"/>
</dbReference>
<dbReference type="EC" id="3.1.2.-" evidence="4"/>
<dbReference type="GO" id="GO:0016787">
    <property type="term" value="F:hydrolase activity"/>
    <property type="evidence" value="ECO:0007669"/>
    <property type="project" value="UniProtKB-KW"/>
</dbReference>
<keyword evidence="5" id="KW-1185">Reference proteome</keyword>
<dbReference type="PANTHER" id="PTHR43240:SF5">
    <property type="entry name" value="1,4-DIHYDROXY-2-NAPHTHOYL-COA THIOESTERASE 1"/>
    <property type="match status" value="1"/>
</dbReference>
<dbReference type="InterPro" id="IPR003736">
    <property type="entry name" value="PAAI_dom"/>
</dbReference>
<dbReference type="InterPro" id="IPR006683">
    <property type="entry name" value="Thioestr_dom"/>
</dbReference>
<evidence type="ECO:0000313" key="5">
    <source>
        <dbReference type="Proteomes" id="UP001171916"/>
    </source>
</evidence>
<evidence type="ECO:0000256" key="2">
    <source>
        <dbReference type="ARBA" id="ARBA00022801"/>
    </source>
</evidence>
<comment type="similarity">
    <text evidence="1">Belongs to the thioesterase PaaI family.</text>
</comment>
<evidence type="ECO:0000313" key="4">
    <source>
        <dbReference type="EMBL" id="MDN3203967.1"/>
    </source>
</evidence>
<dbReference type="CDD" id="cd03443">
    <property type="entry name" value="PaaI_thioesterase"/>
    <property type="match status" value="1"/>
</dbReference>